<dbReference type="OrthoDB" id="8420784at2"/>
<keyword evidence="4" id="KW-1185">Reference proteome</keyword>
<dbReference type="EMBL" id="ADVL01000352">
    <property type="protein sequence ID" value="EFH11593.1"/>
    <property type="molecule type" value="Genomic_DNA"/>
</dbReference>
<feature type="compositionally biased region" description="Acidic residues" evidence="1">
    <location>
        <begin position="110"/>
        <end position="119"/>
    </location>
</feature>
<feature type="region of interest" description="Disordered" evidence="1">
    <location>
        <begin position="79"/>
        <end position="144"/>
    </location>
</feature>
<dbReference type="Proteomes" id="UP000005324">
    <property type="component" value="Unassembled WGS sequence"/>
</dbReference>
<feature type="compositionally biased region" description="Low complexity" evidence="1">
    <location>
        <begin position="93"/>
        <end position="109"/>
    </location>
</feature>
<evidence type="ECO:0000313" key="4">
    <source>
        <dbReference type="Proteomes" id="UP000005324"/>
    </source>
</evidence>
<dbReference type="Pfam" id="PF17891">
    <property type="entry name" value="FluMu_N"/>
    <property type="match status" value="1"/>
</dbReference>
<comment type="caution">
    <text evidence="3">The sequence shown here is derived from an EMBL/GenBank/DDBJ whole genome shotgun (WGS) entry which is preliminary data.</text>
</comment>
<dbReference type="HOGENOM" id="CLU_1795016_0_0_5"/>
<sequence>MGSRVIILCASPGFRRAGIAHPERAEYPLGRFTASELLALRAEPMLSVQIIDGPADAPPAAGRASLAGMPPSLAELVGELGSDVASEQHGAAEDGANAAADSPPRSEAASDGEAEDSSAEDGAPAAEGTARRPGRPRRRAEGDG</sequence>
<evidence type="ECO:0000313" key="3">
    <source>
        <dbReference type="EMBL" id="EFH11593.1"/>
    </source>
</evidence>
<dbReference type="InterPro" id="IPR041227">
    <property type="entry name" value="FluMu_N"/>
</dbReference>
<dbReference type="SUPFAM" id="SSF160059">
    <property type="entry name" value="PriA/YqbF domain"/>
    <property type="match status" value="1"/>
</dbReference>
<proteinExistence type="predicted"/>
<feature type="domain" description="Mu-like prophage FluMu N-terminal" evidence="2">
    <location>
        <begin position="6"/>
        <end position="52"/>
    </location>
</feature>
<dbReference type="AlphaFoldDB" id="D5RM77"/>
<organism evidence="3 4">
    <name type="scientific">Pseudoroseomonas cervicalis ATCC 49957</name>
    <dbReference type="NCBI Taxonomy" id="525371"/>
    <lineage>
        <taxon>Bacteria</taxon>
        <taxon>Pseudomonadati</taxon>
        <taxon>Pseudomonadota</taxon>
        <taxon>Alphaproteobacteria</taxon>
        <taxon>Acetobacterales</taxon>
        <taxon>Roseomonadaceae</taxon>
        <taxon>Roseomonas</taxon>
    </lineage>
</organism>
<gene>
    <name evidence="3" type="ORF">HMPREF0731_2188</name>
</gene>
<protein>
    <recommendedName>
        <fullName evidence="2">Mu-like prophage FluMu N-terminal domain-containing protein</fullName>
    </recommendedName>
</protein>
<evidence type="ECO:0000256" key="1">
    <source>
        <dbReference type="SAM" id="MobiDB-lite"/>
    </source>
</evidence>
<evidence type="ECO:0000259" key="2">
    <source>
        <dbReference type="Pfam" id="PF17891"/>
    </source>
</evidence>
<name>D5RM77_9PROT</name>
<accession>D5RM77</accession>
<dbReference type="RefSeq" id="WP_007004605.1">
    <property type="nucleotide sequence ID" value="NZ_GG770779.1"/>
</dbReference>
<reference evidence="3 4" key="1">
    <citation type="submission" date="2010-04" db="EMBL/GenBank/DDBJ databases">
        <authorList>
            <person name="Qin X."/>
            <person name="Bachman B."/>
            <person name="Battles P."/>
            <person name="Bell A."/>
            <person name="Bess C."/>
            <person name="Bickham C."/>
            <person name="Chaboub L."/>
            <person name="Chen D."/>
            <person name="Coyle M."/>
            <person name="Deiros D.R."/>
            <person name="Dinh H."/>
            <person name="Forbes L."/>
            <person name="Fowler G."/>
            <person name="Francisco L."/>
            <person name="Fu Q."/>
            <person name="Gubbala S."/>
            <person name="Hale W."/>
            <person name="Han Y."/>
            <person name="Hemphill L."/>
            <person name="Highlander S.K."/>
            <person name="Hirani K."/>
            <person name="Hogues M."/>
            <person name="Jackson L."/>
            <person name="Jakkamsetti A."/>
            <person name="Javaid M."/>
            <person name="Jiang H."/>
            <person name="Korchina V."/>
            <person name="Kovar C."/>
            <person name="Lara F."/>
            <person name="Lee S."/>
            <person name="Mata R."/>
            <person name="Mathew T."/>
            <person name="Moen C."/>
            <person name="Morales K."/>
            <person name="Munidasa M."/>
            <person name="Nazareth L."/>
            <person name="Ngo R."/>
            <person name="Nguyen L."/>
            <person name="Okwuonu G."/>
            <person name="Ongeri F."/>
            <person name="Patil S."/>
            <person name="Petrosino J."/>
            <person name="Pham C."/>
            <person name="Pham P."/>
            <person name="Pu L.-L."/>
            <person name="Puazo M."/>
            <person name="Raj R."/>
            <person name="Reid J."/>
            <person name="Rouhana J."/>
            <person name="Saada N."/>
            <person name="Shang Y."/>
            <person name="Simmons D."/>
            <person name="Thornton R."/>
            <person name="Warren J."/>
            <person name="Weissenberger G."/>
            <person name="Zhang J."/>
            <person name="Zhang L."/>
            <person name="Zhou C."/>
            <person name="Zhu D."/>
            <person name="Muzny D."/>
            <person name="Worley K."/>
            <person name="Gibbs R."/>
        </authorList>
    </citation>
    <scope>NUCLEOTIDE SEQUENCE [LARGE SCALE GENOMIC DNA]</scope>
    <source>
        <strain evidence="3 4">ATCC 49957</strain>
    </source>
</reference>